<feature type="coiled-coil region" evidence="1">
    <location>
        <begin position="160"/>
        <end position="190"/>
    </location>
</feature>
<feature type="region of interest" description="Disordered" evidence="2">
    <location>
        <begin position="202"/>
        <end position="246"/>
    </location>
</feature>
<feature type="transmembrane region" description="Helical" evidence="3">
    <location>
        <begin position="113"/>
        <end position="142"/>
    </location>
</feature>
<evidence type="ECO:0000256" key="3">
    <source>
        <dbReference type="SAM" id="Phobius"/>
    </source>
</evidence>
<evidence type="ECO:0000313" key="4">
    <source>
        <dbReference type="EMBL" id="EHY54520.1"/>
    </source>
</evidence>
<feature type="transmembrane region" description="Helical" evidence="3">
    <location>
        <begin position="56"/>
        <end position="75"/>
    </location>
</feature>
<dbReference type="VEuPathDB" id="FungiDB:HMPREF1120_02688"/>
<keyword evidence="3" id="KW-1133">Transmembrane helix</keyword>
<protein>
    <submittedName>
        <fullName evidence="4">Uncharacterized protein</fullName>
    </submittedName>
</protein>
<accession>H6BQC7</accession>
<gene>
    <name evidence="4" type="ORF">HMPREF1120_02688</name>
</gene>
<dbReference type="OrthoDB" id="4502894at2759"/>
<evidence type="ECO:0000256" key="2">
    <source>
        <dbReference type="SAM" id="MobiDB-lite"/>
    </source>
</evidence>
<feature type="compositionally biased region" description="Low complexity" evidence="2">
    <location>
        <begin position="208"/>
        <end position="224"/>
    </location>
</feature>
<keyword evidence="3" id="KW-0812">Transmembrane</keyword>
<dbReference type="OMA" id="IPWRIFA"/>
<evidence type="ECO:0000313" key="5">
    <source>
        <dbReference type="Proteomes" id="UP000007304"/>
    </source>
</evidence>
<feature type="transmembrane region" description="Helical" evidence="3">
    <location>
        <begin position="82"/>
        <end position="107"/>
    </location>
</feature>
<dbReference type="Proteomes" id="UP000007304">
    <property type="component" value="Unassembled WGS sequence"/>
</dbReference>
<dbReference type="RefSeq" id="XP_009154981.1">
    <property type="nucleotide sequence ID" value="XM_009156733.1"/>
</dbReference>
<keyword evidence="5" id="KW-1185">Reference proteome</keyword>
<proteinExistence type="predicted"/>
<dbReference type="AlphaFoldDB" id="H6BQC7"/>
<keyword evidence="3" id="KW-0472">Membrane</keyword>
<dbReference type="InParanoid" id="H6BQC7"/>
<evidence type="ECO:0000256" key="1">
    <source>
        <dbReference type="SAM" id="Coils"/>
    </source>
</evidence>
<name>H6BQC7_EXODN</name>
<reference evidence="4" key="1">
    <citation type="submission" date="2011-07" db="EMBL/GenBank/DDBJ databases">
        <title>The Genome Sequence of Exophiala (Wangiella) dermatitidis NIH/UT8656.</title>
        <authorList>
            <consortium name="The Broad Institute Genome Sequencing Platform"/>
            <person name="Cuomo C."/>
            <person name="Wang Z."/>
            <person name="Hunicke-Smith S."/>
            <person name="Szanislo P.J."/>
            <person name="Earl A."/>
            <person name="Young S.K."/>
            <person name="Zeng Q."/>
            <person name="Gargeya S."/>
            <person name="Fitzgerald M."/>
            <person name="Haas B."/>
            <person name="Abouelleil A."/>
            <person name="Alvarado L."/>
            <person name="Arachchi H.M."/>
            <person name="Berlin A."/>
            <person name="Brown A."/>
            <person name="Chapman S.B."/>
            <person name="Chen Z."/>
            <person name="Dunbar C."/>
            <person name="Freedman E."/>
            <person name="Gearin G."/>
            <person name="Gellesch M."/>
            <person name="Goldberg J."/>
            <person name="Griggs A."/>
            <person name="Gujja S."/>
            <person name="Heiman D."/>
            <person name="Howarth C."/>
            <person name="Larson L."/>
            <person name="Lui A."/>
            <person name="MacDonald P.J.P."/>
            <person name="Montmayeur A."/>
            <person name="Murphy C."/>
            <person name="Neiman D."/>
            <person name="Pearson M."/>
            <person name="Priest M."/>
            <person name="Roberts A."/>
            <person name="Saif S."/>
            <person name="Shea T."/>
            <person name="Shenoy N."/>
            <person name="Sisk P."/>
            <person name="Stolte C."/>
            <person name="Sykes S."/>
            <person name="Wortman J."/>
            <person name="Nusbaum C."/>
            <person name="Birren B."/>
        </authorList>
    </citation>
    <scope>NUCLEOTIDE SEQUENCE</scope>
    <source>
        <strain evidence="4">NIH/UT8656</strain>
    </source>
</reference>
<organism evidence="4 5">
    <name type="scientific">Exophiala dermatitidis (strain ATCC 34100 / CBS 525.76 / NIH/UT8656)</name>
    <name type="common">Black yeast</name>
    <name type="synonym">Wangiella dermatitidis</name>
    <dbReference type="NCBI Taxonomy" id="858893"/>
    <lineage>
        <taxon>Eukaryota</taxon>
        <taxon>Fungi</taxon>
        <taxon>Dikarya</taxon>
        <taxon>Ascomycota</taxon>
        <taxon>Pezizomycotina</taxon>
        <taxon>Eurotiomycetes</taxon>
        <taxon>Chaetothyriomycetidae</taxon>
        <taxon>Chaetothyriales</taxon>
        <taxon>Herpotrichiellaceae</taxon>
        <taxon>Exophiala</taxon>
    </lineage>
</organism>
<dbReference type="EMBL" id="JH226131">
    <property type="protein sequence ID" value="EHY54520.1"/>
    <property type="molecule type" value="Genomic_DNA"/>
</dbReference>
<keyword evidence="1" id="KW-0175">Coiled coil</keyword>
<dbReference type="eggNOG" id="ENOG502T0FP">
    <property type="taxonomic scope" value="Eukaryota"/>
</dbReference>
<dbReference type="GeneID" id="20307327"/>
<feature type="compositionally biased region" description="Acidic residues" evidence="2">
    <location>
        <begin position="237"/>
        <end position="246"/>
    </location>
</feature>
<sequence length="246" mass="27827">MLAVSQVTRLQITGRTLDHQLPLPTPSSEILALPSTSDHGPILASEMTTGWSWPRWLSVTITVLYYALFPIYLVLRVLWYILVLLSTPFVSLGHFLARISLIPWRIFARFEAVWYFLGCAVLIGTLLGLLLHFTMVTFVMLFDLDRKPSPKPNRPKGHDAISYRKAREAKKQKQQQLEEQQKRAVQARLIASQPLLQEIMRDGRKLSHAGPSSSPLSPSVAGSSRAGLLRETILEHSEEDEDDLLY</sequence>
<dbReference type="HOGENOM" id="CLU_118668_0_0_1"/>